<accession>A0A7M3SUI7</accession>
<keyword evidence="1" id="KW-0472">Membrane</keyword>
<organism evidence="2 3">
    <name type="scientific">Gordonia crocea</name>
    <dbReference type="NCBI Taxonomy" id="589162"/>
    <lineage>
        <taxon>Bacteria</taxon>
        <taxon>Bacillati</taxon>
        <taxon>Actinomycetota</taxon>
        <taxon>Actinomycetes</taxon>
        <taxon>Mycobacteriales</taxon>
        <taxon>Gordoniaceae</taxon>
        <taxon>Gordonia</taxon>
    </lineage>
</organism>
<protein>
    <recommendedName>
        <fullName evidence="4">Glycine zipper family protein</fullName>
    </recommendedName>
</protein>
<keyword evidence="1" id="KW-0812">Transmembrane</keyword>
<dbReference type="AlphaFoldDB" id="A0A7M3SUI7"/>
<keyword evidence="1" id="KW-1133">Transmembrane helix</keyword>
<dbReference type="Proteomes" id="UP000444980">
    <property type="component" value="Unassembled WGS sequence"/>
</dbReference>
<keyword evidence="3" id="KW-1185">Reference proteome</keyword>
<evidence type="ECO:0000313" key="3">
    <source>
        <dbReference type="Proteomes" id="UP000444980"/>
    </source>
</evidence>
<proteinExistence type="predicted"/>
<evidence type="ECO:0000256" key="1">
    <source>
        <dbReference type="SAM" id="Phobius"/>
    </source>
</evidence>
<comment type="caution">
    <text evidence="2">The sequence shown here is derived from an EMBL/GenBank/DDBJ whole genome shotgun (WGS) entry which is preliminary data.</text>
</comment>
<evidence type="ECO:0008006" key="4">
    <source>
        <dbReference type="Google" id="ProtNLM"/>
    </source>
</evidence>
<gene>
    <name evidence="2" type="ORF">nbrc107697_03500</name>
</gene>
<name>A0A7M3SUI7_9ACTN</name>
<feature type="transmembrane region" description="Helical" evidence="1">
    <location>
        <begin position="162"/>
        <end position="185"/>
    </location>
</feature>
<sequence length="271" mass="25932">MNPESTAASTAAVNRARTAGLVVGLISAATAATLIVPSAAGASGIGSAAQNRGPAVTTNSPATAVPAAVLNGQRYVVVSTAPIGMAGPAAPAPVVIPVADRPTGNPKDGYLNEQDFASRSAADLAATQAGLGALWGAAAGAVIGGIGGMVVGMVVAGLLLPVFGAIVGAVVGGTIGAGIGAAIGAGIGGGVGGISGAATGYEDGMSEARWHNQRVRHHRDGSPAPRPAAAPAPASALATAKRVAADPARAITGLRQAGRRVNQMLAAASVR</sequence>
<dbReference type="EMBL" id="BJOU01000001">
    <property type="protein sequence ID" value="GED96311.1"/>
    <property type="molecule type" value="Genomic_DNA"/>
</dbReference>
<feature type="transmembrane region" description="Helical" evidence="1">
    <location>
        <begin position="133"/>
        <end position="156"/>
    </location>
</feature>
<reference evidence="3" key="1">
    <citation type="submission" date="2019-06" db="EMBL/GenBank/DDBJ databases">
        <title>Gordonia isolated from sludge of a wastewater treatment plant.</title>
        <authorList>
            <person name="Tamura T."/>
            <person name="Aoyama K."/>
            <person name="Kang Y."/>
            <person name="Saito S."/>
            <person name="Akiyama N."/>
            <person name="Yazawa K."/>
            <person name="Gonoi T."/>
            <person name="Mikami Y."/>
        </authorList>
    </citation>
    <scope>NUCLEOTIDE SEQUENCE [LARGE SCALE GENOMIC DNA]</scope>
    <source>
        <strain evidence="3">NBRC 107697</strain>
    </source>
</reference>
<evidence type="ECO:0000313" key="2">
    <source>
        <dbReference type="EMBL" id="GED96311.1"/>
    </source>
</evidence>